<dbReference type="AlphaFoldDB" id="A0A239AJ57"/>
<gene>
    <name evidence="2" type="ORF">SAMN06272737_14621</name>
</gene>
<name>A0A239AJ57_9ACTN</name>
<proteinExistence type="predicted"/>
<accession>A0A239AJ57</accession>
<dbReference type="EMBL" id="FZNO01000046">
    <property type="protein sequence ID" value="SNR95580.1"/>
    <property type="molecule type" value="Genomic_DNA"/>
</dbReference>
<dbReference type="Proteomes" id="UP000198403">
    <property type="component" value="Unassembled WGS sequence"/>
</dbReference>
<reference evidence="2 3" key="1">
    <citation type="submission" date="2017-06" db="EMBL/GenBank/DDBJ databases">
        <authorList>
            <person name="Kim H.J."/>
            <person name="Triplett B.A."/>
        </authorList>
    </citation>
    <scope>NUCLEOTIDE SEQUENCE [LARGE SCALE GENOMIC DNA]</scope>
    <source>
        <strain evidence="2 3">DSM 44272</strain>
    </source>
</reference>
<evidence type="ECO:0000313" key="2">
    <source>
        <dbReference type="EMBL" id="SNR95580.1"/>
    </source>
</evidence>
<keyword evidence="3" id="KW-1185">Reference proteome</keyword>
<evidence type="ECO:0000313" key="3">
    <source>
        <dbReference type="Proteomes" id="UP000198403"/>
    </source>
</evidence>
<organism evidence="2 3">
    <name type="scientific">Blastococcus mobilis</name>
    <dbReference type="NCBI Taxonomy" id="1938746"/>
    <lineage>
        <taxon>Bacteria</taxon>
        <taxon>Bacillati</taxon>
        <taxon>Actinomycetota</taxon>
        <taxon>Actinomycetes</taxon>
        <taxon>Geodermatophilales</taxon>
        <taxon>Geodermatophilaceae</taxon>
        <taxon>Blastococcus</taxon>
    </lineage>
</organism>
<evidence type="ECO:0000256" key="1">
    <source>
        <dbReference type="SAM" id="MobiDB-lite"/>
    </source>
</evidence>
<feature type="region of interest" description="Disordered" evidence="1">
    <location>
        <begin position="1"/>
        <end position="30"/>
    </location>
</feature>
<protein>
    <submittedName>
        <fullName evidence="2">Uncharacterized protein</fullName>
    </submittedName>
</protein>
<dbReference type="OrthoDB" id="4935397at2"/>
<sequence length="158" mass="17190">MARLPPDDLPPEHEPTSEVDALVAAGPPGPDNPVTVGAVFWTAVTEPDGPDRDILSIVVTPESWPGWGDFRRAAALLPGYGMAHRATPSVDDPDVVYVRYLRDTGETHRAPSDTVLVGDILIATLVRRPRLGGWRVHALGDYVRPEHVPHDRGDRGSR</sequence>
<dbReference type="RefSeq" id="WP_089338957.1">
    <property type="nucleotide sequence ID" value="NZ_FZNO01000046.1"/>
</dbReference>